<sequence length="196" mass="22395">MIICFYLQSRQTSHNGKTQMLIYNKVKSMDNIAKAETHGELEKMTSSNKGADMKVRRQRITTQAKKIILSVHKHLRDQDEKISETDLEIRTSAATGISVSSLHRIKQQSKWGRIQSPSPRTRKAPVLGAVDDHKRDYIRREILSFYERKEVPSIDALLRRVRGLPVGFSGCVSTLRKLVMFSKFESRAVSRKPTGL</sequence>
<comment type="caution">
    <text evidence="1">The sequence shown here is derived from an EMBL/GenBank/DDBJ whole genome shotgun (WGS) entry which is preliminary data.</text>
</comment>
<gene>
    <name evidence="1" type="ORF">E2C01_044003</name>
</gene>
<dbReference type="AlphaFoldDB" id="A0A5B7FQX2"/>
<proteinExistence type="predicted"/>
<reference evidence="1 2" key="1">
    <citation type="submission" date="2019-05" db="EMBL/GenBank/DDBJ databases">
        <title>Another draft genome of Portunus trituberculatus and its Hox gene families provides insights of decapod evolution.</title>
        <authorList>
            <person name="Jeong J.-H."/>
            <person name="Song I."/>
            <person name="Kim S."/>
            <person name="Choi T."/>
            <person name="Kim D."/>
            <person name="Ryu S."/>
            <person name="Kim W."/>
        </authorList>
    </citation>
    <scope>NUCLEOTIDE SEQUENCE [LARGE SCALE GENOMIC DNA]</scope>
    <source>
        <tissue evidence="1">Muscle</tissue>
    </source>
</reference>
<evidence type="ECO:0000313" key="2">
    <source>
        <dbReference type="Proteomes" id="UP000324222"/>
    </source>
</evidence>
<dbReference type="EMBL" id="VSRR010009328">
    <property type="protein sequence ID" value="MPC50180.1"/>
    <property type="molecule type" value="Genomic_DNA"/>
</dbReference>
<accession>A0A5B7FQX2</accession>
<protein>
    <submittedName>
        <fullName evidence="1">Uncharacterized protein</fullName>
    </submittedName>
</protein>
<dbReference type="OrthoDB" id="6348969at2759"/>
<name>A0A5B7FQX2_PORTR</name>
<evidence type="ECO:0000313" key="1">
    <source>
        <dbReference type="EMBL" id="MPC50180.1"/>
    </source>
</evidence>
<organism evidence="1 2">
    <name type="scientific">Portunus trituberculatus</name>
    <name type="common">Swimming crab</name>
    <name type="synonym">Neptunus trituberculatus</name>
    <dbReference type="NCBI Taxonomy" id="210409"/>
    <lineage>
        <taxon>Eukaryota</taxon>
        <taxon>Metazoa</taxon>
        <taxon>Ecdysozoa</taxon>
        <taxon>Arthropoda</taxon>
        <taxon>Crustacea</taxon>
        <taxon>Multicrustacea</taxon>
        <taxon>Malacostraca</taxon>
        <taxon>Eumalacostraca</taxon>
        <taxon>Eucarida</taxon>
        <taxon>Decapoda</taxon>
        <taxon>Pleocyemata</taxon>
        <taxon>Brachyura</taxon>
        <taxon>Eubrachyura</taxon>
        <taxon>Portunoidea</taxon>
        <taxon>Portunidae</taxon>
        <taxon>Portuninae</taxon>
        <taxon>Portunus</taxon>
    </lineage>
</organism>
<keyword evidence="2" id="KW-1185">Reference proteome</keyword>
<dbReference type="Proteomes" id="UP000324222">
    <property type="component" value="Unassembled WGS sequence"/>
</dbReference>